<comment type="caution">
    <text evidence="2">The sequence shown here is derived from an EMBL/GenBank/DDBJ whole genome shotgun (WGS) entry which is preliminary data.</text>
</comment>
<evidence type="ECO:0000313" key="3">
    <source>
        <dbReference type="Proteomes" id="UP000251075"/>
    </source>
</evidence>
<evidence type="ECO:0000313" key="2">
    <source>
        <dbReference type="EMBL" id="RAU20075.1"/>
    </source>
</evidence>
<accession>A0A364NT35</accession>
<organism evidence="2 3">
    <name type="scientific">Paramagnetospirillum kuznetsovii</name>
    <dbReference type="NCBI Taxonomy" id="2053833"/>
    <lineage>
        <taxon>Bacteria</taxon>
        <taxon>Pseudomonadati</taxon>
        <taxon>Pseudomonadota</taxon>
        <taxon>Alphaproteobacteria</taxon>
        <taxon>Rhodospirillales</taxon>
        <taxon>Magnetospirillaceae</taxon>
        <taxon>Paramagnetospirillum</taxon>
    </lineage>
</organism>
<dbReference type="InterPro" id="IPR006448">
    <property type="entry name" value="Phage_term_ssu_P27"/>
</dbReference>
<keyword evidence="3" id="KW-1185">Reference proteome</keyword>
<sequence length="156" mass="16988">MRGTMPKSAELHQLHGTTRKTSKARATAARTVAVPTPDDVLTPPEYLEGVALAEWNRLAPELKSRNMFTVLDRNTLATYVTTWALYLEAVAALKETGVAIKTGVRSKKTSPHALVVETSSRALSRLSGELGLNFLSRARLGIQEKADYSGGEFADF</sequence>
<proteinExistence type="predicted"/>
<reference evidence="2 3" key="1">
    <citation type="submission" date="2017-11" db="EMBL/GenBank/DDBJ databases">
        <title>Draft genome sequence of magnetotactic bacterium Magnetospirillum kuznetsovii LBB-42.</title>
        <authorList>
            <person name="Grouzdev D.S."/>
            <person name="Rysina M.S."/>
            <person name="Baslerov R.V."/>
            <person name="Koziaeva V."/>
        </authorList>
    </citation>
    <scope>NUCLEOTIDE SEQUENCE [LARGE SCALE GENOMIC DNA]</scope>
    <source>
        <strain evidence="2 3">LBB-42</strain>
    </source>
</reference>
<gene>
    <name evidence="2" type="ORF">CU669_20430</name>
</gene>
<dbReference type="OrthoDB" id="7843333at2"/>
<name>A0A364NT35_9PROT</name>
<dbReference type="Proteomes" id="UP000251075">
    <property type="component" value="Unassembled WGS sequence"/>
</dbReference>
<dbReference type="EMBL" id="PGTO01000039">
    <property type="protein sequence ID" value="RAU20075.1"/>
    <property type="molecule type" value="Genomic_DNA"/>
</dbReference>
<protein>
    <submittedName>
        <fullName evidence="2">Phage terminase small subunit P27 family</fullName>
    </submittedName>
</protein>
<dbReference type="NCBIfam" id="TIGR01558">
    <property type="entry name" value="sm_term_P27"/>
    <property type="match status" value="1"/>
</dbReference>
<dbReference type="Pfam" id="PF05119">
    <property type="entry name" value="Terminase_4"/>
    <property type="match status" value="1"/>
</dbReference>
<dbReference type="AlphaFoldDB" id="A0A364NT35"/>
<dbReference type="RefSeq" id="WP_112147436.1">
    <property type="nucleotide sequence ID" value="NZ_PGTO01000039.1"/>
</dbReference>
<evidence type="ECO:0000256" key="1">
    <source>
        <dbReference type="SAM" id="MobiDB-lite"/>
    </source>
</evidence>
<feature type="region of interest" description="Disordered" evidence="1">
    <location>
        <begin position="1"/>
        <end position="28"/>
    </location>
</feature>